<accession>G4QDQ1</accession>
<dbReference type="GO" id="GO:0005886">
    <property type="term" value="C:plasma membrane"/>
    <property type="evidence" value="ECO:0007669"/>
    <property type="project" value="InterPro"/>
</dbReference>
<gene>
    <name evidence="2" type="ordered locus">GNIT_2984</name>
</gene>
<protein>
    <recommendedName>
        <fullName evidence="1">Anti-sigma K factor RskA C-terminal domain-containing protein</fullName>
    </recommendedName>
</protein>
<evidence type="ECO:0000313" key="3">
    <source>
        <dbReference type="Proteomes" id="UP000009282"/>
    </source>
</evidence>
<dbReference type="Pfam" id="PF10099">
    <property type="entry name" value="RskA_C"/>
    <property type="match status" value="1"/>
</dbReference>
<evidence type="ECO:0000313" key="2">
    <source>
        <dbReference type="EMBL" id="AEP31080.1"/>
    </source>
</evidence>
<dbReference type="STRING" id="1085623.GNIT_2984"/>
<organism evidence="2 3">
    <name type="scientific">Glaciecola nitratireducens (strain JCM 12485 / KCTC 12276 / FR1064)</name>
    <dbReference type="NCBI Taxonomy" id="1085623"/>
    <lineage>
        <taxon>Bacteria</taxon>
        <taxon>Pseudomonadati</taxon>
        <taxon>Pseudomonadota</taxon>
        <taxon>Gammaproteobacteria</taxon>
        <taxon>Alteromonadales</taxon>
        <taxon>Alteromonadaceae</taxon>
        <taxon>Brumicola</taxon>
    </lineage>
</organism>
<dbReference type="GO" id="GO:0016989">
    <property type="term" value="F:sigma factor antagonist activity"/>
    <property type="evidence" value="ECO:0007669"/>
    <property type="project" value="TreeGrafter"/>
</dbReference>
<proteinExistence type="predicted"/>
<sequence length="247" mass="27313">MNYNNPQLISALAAEYVLGTLRGKARERFEALKFGNERIAQEIKYWESHLNEMALHLQPVEPREYVLQNIRKRLGIIGQEPAESTESVNTDNVVQIRQDKASSEGKNIVWKWWSGVATAAALILAVIVSTNIELDAPQQVQSLAVISNEDAKTLWSIDVLTNDIRVKVTSLVPRLPNNDYQLWIVPASGGAPISIGVMQQSGEFYLSKPAEFDRIEIAALAVSREPKGGSPNGAPTDVLYATELAYL</sequence>
<dbReference type="EMBL" id="CP003060">
    <property type="protein sequence ID" value="AEP31080.1"/>
    <property type="molecule type" value="Genomic_DNA"/>
</dbReference>
<evidence type="ECO:0000259" key="1">
    <source>
        <dbReference type="Pfam" id="PF10099"/>
    </source>
</evidence>
<dbReference type="OrthoDB" id="5298046at2"/>
<dbReference type="AlphaFoldDB" id="G4QDQ1"/>
<feature type="domain" description="Anti-sigma K factor RskA C-terminal" evidence="1">
    <location>
        <begin position="116"/>
        <end position="236"/>
    </location>
</feature>
<dbReference type="InterPro" id="IPR018764">
    <property type="entry name" value="RskA_C"/>
</dbReference>
<dbReference type="RefSeq" id="WP_014109952.1">
    <property type="nucleotide sequence ID" value="NC_016041.1"/>
</dbReference>
<dbReference type="PANTHER" id="PTHR37461">
    <property type="entry name" value="ANTI-SIGMA-K FACTOR RSKA"/>
    <property type="match status" value="1"/>
</dbReference>
<dbReference type="GO" id="GO:0006417">
    <property type="term" value="P:regulation of translation"/>
    <property type="evidence" value="ECO:0007669"/>
    <property type="project" value="TreeGrafter"/>
</dbReference>
<dbReference type="eggNOG" id="COG5343">
    <property type="taxonomic scope" value="Bacteria"/>
</dbReference>
<dbReference type="KEGG" id="gni:GNIT_2984"/>
<keyword evidence="3" id="KW-1185">Reference proteome</keyword>
<dbReference type="InterPro" id="IPR051474">
    <property type="entry name" value="Anti-sigma-K/W_factor"/>
</dbReference>
<dbReference type="Proteomes" id="UP000009282">
    <property type="component" value="Chromosome"/>
</dbReference>
<dbReference type="PANTHER" id="PTHR37461:SF1">
    <property type="entry name" value="ANTI-SIGMA-K FACTOR RSKA"/>
    <property type="match status" value="1"/>
</dbReference>
<name>G4QDQ1_GLANF</name>
<reference evidence="2 3" key="1">
    <citation type="journal article" date="2011" name="J. Bacteriol.">
        <title>Complete genome sequence of seawater bacterium Glaciecola nitratireducens FR1064T.</title>
        <authorList>
            <person name="Bian F."/>
            <person name="Qin Q.L."/>
            <person name="Xie B.B."/>
            <person name="Shu Y.L."/>
            <person name="Zhang X.Y."/>
            <person name="Yu Y."/>
            <person name="Chen B."/>
            <person name="Chen X.L."/>
            <person name="Zhou B.C."/>
            <person name="Zhang Y.Z."/>
        </authorList>
    </citation>
    <scope>NUCLEOTIDE SEQUENCE [LARGE SCALE GENOMIC DNA]</scope>
    <source>
        <strain evidence="3">JCM 12485 / KCTC 12276 / FR1064</strain>
    </source>
</reference>
<dbReference type="HOGENOM" id="CLU_075065_0_0_6"/>